<organism evidence="8">
    <name type="scientific">marine metagenome</name>
    <dbReference type="NCBI Taxonomy" id="408172"/>
    <lineage>
        <taxon>unclassified sequences</taxon>
        <taxon>metagenomes</taxon>
        <taxon>ecological metagenomes</taxon>
    </lineage>
</organism>
<evidence type="ECO:0000256" key="3">
    <source>
        <dbReference type="ARBA" id="ARBA00022763"/>
    </source>
</evidence>
<dbReference type="GO" id="GO:0016829">
    <property type="term" value="F:lyase activity"/>
    <property type="evidence" value="ECO:0007669"/>
    <property type="project" value="UniProtKB-KW"/>
</dbReference>
<dbReference type="Gene3D" id="3.90.1680.10">
    <property type="entry name" value="SOS response associated peptidase-like"/>
    <property type="match status" value="1"/>
</dbReference>
<dbReference type="AlphaFoldDB" id="A0A381V7J0"/>
<evidence type="ECO:0000256" key="2">
    <source>
        <dbReference type="ARBA" id="ARBA00022670"/>
    </source>
</evidence>
<keyword evidence="2" id="KW-0645">Protease</keyword>
<dbReference type="InterPro" id="IPR003738">
    <property type="entry name" value="SRAP"/>
</dbReference>
<proteinExistence type="inferred from homology"/>
<evidence type="ECO:0000256" key="4">
    <source>
        <dbReference type="ARBA" id="ARBA00022801"/>
    </source>
</evidence>
<comment type="similarity">
    <text evidence="1">Belongs to the SOS response-associated peptidase family.</text>
</comment>
<accession>A0A381V7J0</accession>
<keyword evidence="6" id="KW-0238">DNA-binding</keyword>
<evidence type="ECO:0000256" key="6">
    <source>
        <dbReference type="ARBA" id="ARBA00023125"/>
    </source>
</evidence>
<keyword evidence="5" id="KW-0190">Covalent protein-DNA linkage</keyword>
<gene>
    <name evidence="8" type="ORF">METZ01_LOCUS89008</name>
</gene>
<keyword evidence="7" id="KW-0456">Lyase</keyword>
<evidence type="ECO:0000256" key="1">
    <source>
        <dbReference type="ARBA" id="ARBA00008136"/>
    </source>
</evidence>
<sequence length="231" mass="26732">MCGRKTLTHDMHSIIQELAIDEWIDPDSYSLSYNIAPTQQSPILVFENSRRIVKPMQWGLVPNWSNKQTIGSKLINARAETLTNKPSFQNLLAKNRCVVITDGYYEWKSSREEKHPYYFHHPQKLLLPMAGLWSSWASSEGNIILTYTIITTHPKKDFAYIHNRMPVILDPSLITTWIDVESYCFNDTMNMLEPYPHSLTVYPVSQKVNNPQNNSPDCIINIRDISTLNLF</sequence>
<evidence type="ECO:0000313" key="8">
    <source>
        <dbReference type="EMBL" id="SVA36154.1"/>
    </source>
</evidence>
<dbReference type="GO" id="GO:0106300">
    <property type="term" value="P:protein-DNA covalent cross-linking repair"/>
    <property type="evidence" value="ECO:0007669"/>
    <property type="project" value="InterPro"/>
</dbReference>
<keyword evidence="3" id="KW-0227">DNA damage</keyword>
<name>A0A381V7J0_9ZZZZ</name>
<dbReference type="GO" id="GO:0008233">
    <property type="term" value="F:peptidase activity"/>
    <property type="evidence" value="ECO:0007669"/>
    <property type="project" value="UniProtKB-KW"/>
</dbReference>
<evidence type="ECO:0000256" key="7">
    <source>
        <dbReference type="ARBA" id="ARBA00023239"/>
    </source>
</evidence>
<dbReference type="PANTHER" id="PTHR13604:SF0">
    <property type="entry name" value="ABASIC SITE PROCESSING PROTEIN HMCES"/>
    <property type="match status" value="1"/>
</dbReference>
<dbReference type="InterPro" id="IPR036590">
    <property type="entry name" value="SRAP-like"/>
</dbReference>
<dbReference type="GO" id="GO:0003697">
    <property type="term" value="F:single-stranded DNA binding"/>
    <property type="evidence" value="ECO:0007669"/>
    <property type="project" value="InterPro"/>
</dbReference>
<protein>
    <recommendedName>
        <fullName evidence="9">Abasic site processing protein</fullName>
    </recommendedName>
</protein>
<evidence type="ECO:0008006" key="9">
    <source>
        <dbReference type="Google" id="ProtNLM"/>
    </source>
</evidence>
<dbReference type="SUPFAM" id="SSF143081">
    <property type="entry name" value="BB1717-like"/>
    <property type="match status" value="1"/>
</dbReference>
<reference evidence="8" key="1">
    <citation type="submission" date="2018-05" db="EMBL/GenBank/DDBJ databases">
        <authorList>
            <person name="Lanie J.A."/>
            <person name="Ng W.-L."/>
            <person name="Kazmierczak K.M."/>
            <person name="Andrzejewski T.M."/>
            <person name="Davidsen T.M."/>
            <person name="Wayne K.J."/>
            <person name="Tettelin H."/>
            <person name="Glass J.I."/>
            <person name="Rusch D."/>
            <person name="Podicherti R."/>
            <person name="Tsui H.-C.T."/>
            <person name="Winkler M.E."/>
        </authorList>
    </citation>
    <scope>NUCLEOTIDE SEQUENCE</scope>
</reference>
<evidence type="ECO:0000256" key="5">
    <source>
        <dbReference type="ARBA" id="ARBA00023124"/>
    </source>
</evidence>
<dbReference type="PANTHER" id="PTHR13604">
    <property type="entry name" value="DC12-RELATED"/>
    <property type="match status" value="1"/>
</dbReference>
<dbReference type="GO" id="GO:0006508">
    <property type="term" value="P:proteolysis"/>
    <property type="evidence" value="ECO:0007669"/>
    <property type="project" value="UniProtKB-KW"/>
</dbReference>
<dbReference type="Pfam" id="PF02586">
    <property type="entry name" value="SRAP"/>
    <property type="match status" value="1"/>
</dbReference>
<keyword evidence="4" id="KW-0378">Hydrolase</keyword>
<dbReference type="EMBL" id="UINC01008026">
    <property type="protein sequence ID" value="SVA36154.1"/>
    <property type="molecule type" value="Genomic_DNA"/>
</dbReference>